<evidence type="ECO:0000313" key="2">
    <source>
        <dbReference type="EMBL" id="KZE25321.1"/>
    </source>
</evidence>
<evidence type="ECO:0000259" key="1">
    <source>
        <dbReference type="Pfam" id="PF08281"/>
    </source>
</evidence>
<dbReference type="SUPFAM" id="SSF88659">
    <property type="entry name" value="Sigma3 and sigma4 domains of RNA polymerase sigma factors"/>
    <property type="match status" value="1"/>
</dbReference>
<dbReference type="GO" id="GO:0006352">
    <property type="term" value="P:DNA-templated transcription initiation"/>
    <property type="evidence" value="ECO:0007669"/>
    <property type="project" value="InterPro"/>
</dbReference>
<gene>
    <name evidence="2" type="ORF">AVW16_03200</name>
</gene>
<proteinExistence type="predicted"/>
<dbReference type="RefSeq" id="WP_066614637.1">
    <property type="nucleotide sequence ID" value="NZ_LQQU01000059.1"/>
</dbReference>
<dbReference type="InterPro" id="IPR013249">
    <property type="entry name" value="RNA_pol_sigma70_r4_t2"/>
</dbReference>
<dbReference type="Pfam" id="PF08281">
    <property type="entry name" value="Sigma70_r4_2"/>
    <property type="match status" value="1"/>
</dbReference>
<dbReference type="InterPro" id="IPR036388">
    <property type="entry name" value="WH-like_DNA-bd_sf"/>
</dbReference>
<dbReference type="EMBL" id="LQQU01000059">
    <property type="protein sequence ID" value="KZE25321.1"/>
    <property type="molecule type" value="Genomic_DNA"/>
</dbReference>
<dbReference type="Gene3D" id="1.10.10.10">
    <property type="entry name" value="Winged helix-like DNA-binding domain superfamily/Winged helix DNA-binding domain"/>
    <property type="match status" value="1"/>
</dbReference>
<reference evidence="3" key="1">
    <citation type="submission" date="2016-01" db="EMBL/GenBank/DDBJ databases">
        <title>Draft genome of Chromobacterium sp. F49.</title>
        <authorList>
            <person name="Hong K.W."/>
        </authorList>
    </citation>
    <scope>NUCLEOTIDE SEQUENCE [LARGE SCALE GENOMIC DNA]</scope>
    <source>
        <strain evidence="3">CN10</strain>
    </source>
</reference>
<dbReference type="AlphaFoldDB" id="A0A165EKX5"/>
<keyword evidence="3" id="KW-1185">Reference proteome</keyword>
<name>A0A165EKX5_9NEIS</name>
<dbReference type="Proteomes" id="UP000076625">
    <property type="component" value="Unassembled WGS sequence"/>
</dbReference>
<evidence type="ECO:0000313" key="3">
    <source>
        <dbReference type="Proteomes" id="UP000076625"/>
    </source>
</evidence>
<sequence length="70" mass="7931">MTIEHFNHIADLIGLKKRSREAVLLMEIEGMTGYSAAKQMDLSESTVSRAHSRFRKAIKEINALAKYLPL</sequence>
<organism evidence="2 3">
    <name type="scientific">Crenobacter luteus</name>
    <dbReference type="NCBI Taxonomy" id="1452487"/>
    <lineage>
        <taxon>Bacteria</taxon>
        <taxon>Pseudomonadati</taxon>
        <taxon>Pseudomonadota</taxon>
        <taxon>Betaproteobacteria</taxon>
        <taxon>Neisseriales</taxon>
        <taxon>Neisseriaceae</taxon>
        <taxon>Crenobacter</taxon>
    </lineage>
</organism>
<feature type="domain" description="RNA polymerase sigma factor 70 region 4 type 2" evidence="1">
    <location>
        <begin position="15"/>
        <end position="57"/>
    </location>
</feature>
<dbReference type="OrthoDB" id="8612547at2"/>
<dbReference type="GO" id="GO:0016987">
    <property type="term" value="F:sigma factor activity"/>
    <property type="evidence" value="ECO:0007669"/>
    <property type="project" value="InterPro"/>
</dbReference>
<dbReference type="GO" id="GO:0003677">
    <property type="term" value="F:DNA binding"/>
    <property type="evidence" value="ECO:0007669"/>
    <property type="project" value="InterPro"/>
</dbReference>
<accession>A0A165EKX5</accession>
<dbReference type="InterPro" id="IPR013324">
    <property type="entry name" value="RNA_pol_sigma_r3/r4-like"/>
</dbReference>
<comment type="caution">
    <text evidence="2">The sequence shown here is derived from an EMBL/GenBank/DDBJ whole genome shotgun (WGS) entry which is preliminary data.</text>
</comment>
<protein>
    <recommendedName>
        <fullName evidence="1">RNA polymerase sigma factor 70 region 4 type 2 domain-containing protein</fullName>
    </recommendedName>
</protein>